<proteinExistence type="predicted"/>
<evidence type="ECO:0000313" key="1">
    <source>
        <dbReference type="EMBL" id="JAE15825.1"/>
    </source>
</evidence>
<reference evidence="1" key="2">
    <citation type="journal article" date="2015" name="Data Brief">
        <title>Shoot transcriptome of the giant reed, Arundo donax.</title>
        <authorList>
            <person name="Barrero R.A."/>
            <person name="Guerrero F.D."/>
            <person name="Moolhuijzen P."/>
            <person name="Goolsby J.A."/>
            <person name="Tidwell J."/>
            <person name="Bellgard S.E."/>
            <person name="Bellgard M.I."/>
        </authorList>
    </citation>
    <scope>NUCLEOTIDE SEQUENCE</scope>
    <source>
        <tissue evidence="1">Shoot tissue taken approximately 20 cm above the soil surface</tissue>
    </source>
</reference>
<accession>A0A0A9FSI1</accession>
<reference evidence="1" key="1">
    <citation type="submission" date="2014-09" db="EMBL/GenBank/DDBJ databases">
        <authorList>
            <person name="Magalhaes I.L.F."/>
            <person name="Oliveira U."/>
            <person name="Santos F.R."/>
            <person name="Vidigal T.H.D.A."/>
            <person name="Brescovit A.D."/>
            <person name="Santos A.J."/>
        </authorList>
    </citation>
    <scope>NUCLEOTIDE SEQUENCE</scope>
    <source>
        <tissue evidence="1">Shoot tissue taken approximately 20 cm above the soil surface</tissue>
    </source>
</reference>
<sequence>MSTCLVIAFTTSHSHILPPSRNIKIPGVQNLSINISIHEDKTKSSRLVGGGELVGGEELRGIFDFFSFCYFYLGI</sequence>
<organism evidence="1">
    <name type="scientific">Arundo donax</name>
    <name type="common">Giant reed</name>
    <name type="synonym">Donax arundinaceus</name>
    <dbReference type="NCBI Taxonomy" id="35708"/>
    <lineage>
        <taxon>Eukaryota</taxon>
        <taxon>Viridiplantae</taxon>
        <taxon>Streptophyta</taxon>
        <taxon>Embryophyta</taxon>
        <taxon>Tracheophyta</taxon>
        <taxon>Spermatophyta</taxon>
        <taxon>Magnoliopsida</taxon>
        <taxon>Liliopsida</taxon>
        <taxon>Poales</taxon>
        <taxon>Poaceae</taxon>
        <taxon>PACMAD clade</taxon>
        <taxon>Arundinoideae</taxon>
        <taxon>Arundineae</taxon>
        <taxon>Arundo</taxon>
    </lineage>
</organism>
<dbReference type="EMBL" id="GBRH01182071">
    <property type="protein sequence ID" value="JAE15825.1"/>
    <property type="molecule type" value="Transcribed_RNA"/>
</dbReference>
<protein>
    <submittedName>
        <fullName evidence="1">Uncharacterized protein</fullName>
    </submittedName>
</protein>
<dbReference type="AlphaFoldDB" id="A0A0A9FSI1"/>
<name>A0A0A9FSI1_ARUDO</name>